<keyword evidence="3" id="KW-1185">Reference proteome</keyword>
<name>A0A1X2J0A0_9FUNG</name>
<evidence type="ECO:0000256" key="1">
    <source>
        <dbReference type="SAM" id="Phobius"/>
    </source>
</evidence>
<dbReference type="Proteomes" id="UP000193560">
    <property type="component" value="Unassembled WGS sequence"/>
</dbReference>
<organism evidence="2 3">
    <name type="scientific">Absidia repens</name>
    <dbReference type="NCBI Taxonomy" id="90262"/>
    <lineage>
        <taxon>Eukaryota</taxon>
        <taxon>Fungi</taxon>
        <taxon>Fungi incertae sedis</taxon>
        <taxon>Mucoromycota</taxon>
        <taxon>Mucoromycotina</taxon>
        <taxon>Mucoromycetes</taxon>
        <taxon>Mucorales</taxon>
        <taxon>Cunninghamellaceae</taxon>
        <taxon>Absidia</taxon>
    </lineage>
</organism>
<gene>
    <name evidence="2" type="ORF">BCR42DRAFT_402873</name>
</gene>
<keyword evidence="1" id="KW-0472">Membrane</keyword>
<feature type="transmembrane region" description="Helical" evidence="1">
    <location>
        <begin position="35"/>
        <end position="54"/>
    </location>
</feature>
<reference evidence="2 3" key="1">
    <citation type="submission" date="2016-07" db="EMBL/GenBank/DDBJ databases">
        <title>Pervasive Adenine N6-methylation of Active Genes in Fungi.</title>
        <authorList>
            <consortium name="DOE Joint Genome Institute"/>
            <person name="Mondo S.J."/>
            <person name="Dannebaum R.O."/>
            <person name="Kuo R.C."/>
            <person name="Labutti K."/>
            <person name="Haridas S."/>
            <person name="Kuo A."/>
            <person name="Salamov A."/>
            <person name="Ahrendt S.R."/>
            <person name="Lipzen A."/>
            <person name="Sullivan W."/>
            <person name="Andreopoulos W.B."/>
            <person name="Clum A."/>
            <person name="Lindquist E."/>
            <person name="Daum C."/>
            <person name="Ramamoorthy G.K."/>
            <person name="Gryganskyi A."/>
            <person name="Culley D."/>
            <person name="Magnuson J.K."/>
            <person name="James T.Y."/>
            <person name="O'Malley M.A."/>
            <person name="Stajich J.E."/>
            <person name="Spatafora J.W."/>
            <person name="Visel A."/>
            <person name="Grigoriev I.V."/>
        </authorList>
    </citation>
    <scope>NUCLEOTIDE SEQUENCE [LARGE SCALE GENOMIC DNA]</scope>
    <source>
        <strain evidence="2 3">NRRL 1336</strain>
    </source>
</reference>
<evidence type="ECO:0000313" key="3">
    <source>
        <dbReference type="Proteomes" id="UP000193560"/>
    </source>
</evidence>
<dbReference type="AlphaFoldDB" id="A0A1X2J0A0"/>
<accession>A0A1X2J0A0</accession>
<protein>
    <submittedName>
        <fullName evidence="2">Uncharacterized protein</fullName>
    </submittedName>
</protein>
<keyword evidence="1" id="KW-1133">Transmembrane helix</keyword>
<comment type="caution">
    <text evidence="2">The sequence shown here is derived from an EMBL/GenBank/DDBJ whole genome shotgun (WGS) entry which is preliminary data.</text>
</comment>
<evidence type="ECO:0000313" key="2">
    <source>
        <dbReference type="EMBL" id="ORZ24401.1"/>
    </source>
</evidence>
<sequence>MAPQKLSILINLIPAILFSSSGITLMLINSYRIQSLLNFFFLYVLPLTILFIFSSTHANPVIKYCLEYRHT</sequence>
<proteinExistence type="predicted"/>
<dbReference type="EMBL" id="MCGE01000002">
    <property type="protein sequence ID" value="ORZ24401.1"/>
    <property type="molecule type" value="Genomic_DNA"/>
</dbReference>
<keyword evidence="1" id="KW-0812">Transmembrane</keyword>
<feature type="transmembrane region" description="Helical" evidence="1">
    <location>
        <begin position="6"/>
        <end position="28"/>
    </location>
</feature>